<proteinExistence type="inferred from homology"/>
<reference evidence="5 6" key="1">
    <citation type="submission" date="2018-10" db="EMBL/GenBank/DDBJ databases">
        <title>Sequencing the genomes of 1000 actinobacteria strains.</title>
        <authorList>
            <person name="Klenk H.-P."/>
        </authorList>
    </citation>
    <scope>NUCLEOTIDE SEQUENCE [LARGE SCALE GENOMIC DNA]</scope>
    <source>
        <strain evidence="5 6">DSM 45175</strain>
    </source>
</reference>
<dbReference type="GO" id="GO:0006310">
    <property type="term" value="P:DNA recombination"/>
    <property type="evidence" value="ECO:0007669"/>
    <property type="project" value="UniProtKB-KW"/>
</dbReference>
<protein>
    <submittedName>
        <fullName evidence="5">Phage integrase family protein</fullName>
    </submittedName>
</protein>
<dbReference type="GO" id="GO:0015074">
    <property type="term" value="P:DNA integration"/>
    <property type="evidence" value="ECO:0007669"/>
    <property type="project" value="InterPro"/>
</dbReference>
<dbReference type="GO" id="GO:0003677">
    <property type="term" value="F:DNA binding"/>
    <property type="evidence" value="ECO:0007669"/>
    <property type="project" value="UniProtKB-KW"/>
</dbReference>
<keyword evidence="6" id="KW-1185">Reference proteome</keyword>
<dbReference type="PANTHER" id="PTHR30349:SF41">
    <property type="entry name" value="INTEGRASE_RECOMBINASE PROTEIN MJ0367-RELATED"/>
    <property type="match status" value="1"/>
</dbReference>
<evidence type="ECO:0000313" key="5">
    <source>
        <dbReference type="EMBL" id="RKR88403.1"/>
    </source>
</evidence>
<feature type="domain" description="Tyr recombinase" evidence="4">
    <location>
        <begin position="173"/>
        <end position="387"/>
    </location>
</feature>
<dbReference type="InterPro" id="IPR013762">
    <property type="entry name" value="Integrase-like_cat_sf"/>
</dbReference>
<keyword evidence="3" id="KW-0233">DNA recombination</keyword>
<dbReference type="InterPro" id="IPR002104">
    <property type="entry name" value="Integrase_catalytic"/>
</dbReference>
<dbReference type="Gene3D" id="1.10.443.10">
    <property type="entry name" value="Intergrase catalytic core"/>
    <property type="match status" value="1"/>
</dbReference>
<evidence type="ECO:0000256" key="1">
    <source>
        <dbReference type="ARBA" id="ARBA00008857"/>
    </source>
</evidence>
<dbReference type="SUPFAM" id="SSF56349">
    <property type="entry name" value="DNA breaking-rejoining enzymes"/>
    <property type="match status" value="1"/>
</dbReference>
<dbReference type="PROSITE" id="PS51898">
    <property type="entry name" value="TYR_RECOMBINASE"/>
    <property type="match status" value="1"/>
</dbReference>
<sequence length="393" mass="43187">MARSVVVGDFRVQEIRSSDGSRAWTIVCPEGRVQMEADRFLRRHDGSGTQRTYAYLLVDHLRWLDRECLPTAAVGLRDLERYMGLVGADVRMPLGRPWREGKRPYGHAALSTAAACLKGFYLHQASLGINEALGAQLSNSRLPSRADRRRSFLGHVKTTMPANPLAPRGSQRRHPKMLPEGARERLLAEVGRARDRLVVTWLADGGFRIGELCGLHLVDLHLRENAACGQCRSPHVHVCHRPGNPNRAEAKTKHPWRVVAGTVTGGLIKRVSPAMVHTYFDYITGEYPCGGAGHGMLLVQLHGPGRGQPWAPVAARRMLARAGRRTGLGLVKPHSFRHSFASAVLDAADGNLVIARDAGGWASTSVVDEIYAHVDVHDPAFDAALHTVWGENR</sequence>
<dbReference type="EMBL" id="RBKT01000001">
    <property type="protein sequence ID" value="RKR88403.1"/>
    <property type="molecule type" value="Genomic_DNA"/>
</dbReference>
<dbReference type="InterPro" id="IPR011010">
    <property type="entry name" value="DNA_brk_join_enz"/>
</dbReference>
<dbReference type="AlphaFoldDB" id="A0A495JHN6"/>
<evidence type="ECO:0000259" key="4">
    <source>
        <dbReference type="PROSITE" id="PS51898"/>
    </source>
</evidence>
<comment type="similarity">
    <text evidence="1">Belongs to the 'phage' integrase family.</text>
</comment>
<name>A0A495JHN6_9ACTN</name>
<comment type="caution">
    <text evidence="5">The sequence shown here is derived from an EMBL/GenBank/DDBJ whole genome shotgun (WGS) entry which is preliminary data.</text>
</comment>
<gene>
    <name evidence="5" type="ORF">BDK92_2726</name>
</gene>
<keyword evidence="2" id="KW-0238">DNA-binding</keyword>
<dbReference type="PANTHER" id="PTHR30349">
    <property type="entry name" value="PHAGE INTEGRASE-RELATED"/>
    <property type="match status" value="1"/>
</dbReference>
<dbReference type="Pfam" id="PF00589">
    <property type="entry name" value="Phage_integrase"/>
    <property type="match status" value="1"/>
</dbReference>
<evidence type="ECO:0000256" key="2">
    <source>
        <dbReference type="ARBA" id="ARBA00023125"/>
    </source>
</evidence>
<evidence type="ECO:0000313" key="6">
    <source>
        <dbReference type="Proteomes" id="UP000277671"/>
    </source>
</evidence>
<accession>A0A495JHN6</accession>
<dbReference type="Proteomes" id="UP000277671">
    <property type="component" value="Unassembled WGS sequence"/>
</dbReference>
<evidence type="ECO:0000256" key="3">
    <source>
        <dbReference type="ARBA" id="ARBA00023172"/>
    </source>
</evidence>
<dbReference type="InterPro" id="IPR050090">
    <property type="entry name" value="Tyrosine_recombinase_XerCD"/>
</dbReference>
<organism evidence="5 6">
    <name type="scientific">Micromonospora pisi</name>
    <dbReference type="NCBI Taxonomy" id="589240"/>
    <lineage>
        <taxon>Bacteria</taxon>
        <taxon>Bacillati</taxon>
        <taxon>Actinomycetota</taxon>
        <taxon>Actinomycetes</taxon>
        <taxon>Micromonosporales</taxon>
        <taxon>Micromonosporaceae</taxon>
        <taxon>Micromonospora</taxon>
    </lineage>
</organism>